<dbReference type="Proteomes" id="UP001620461">
    <property type="component" value="Unassembled WGS sequence"/>
</dbReference>
<evidence type="ECO:0000313" key="2">
    <source>
        <dbReference type="EMBL" id="MFK2900671.1"/>
    </source>
</evidence>
<reference evidence="2 3" key="1">
    <citation type="submission" date="2020-10" db="EMBL/GenBank/DDBJ databases">
        <title>Phylogeny of dyella-like bacteria.</title>
        <authorList>
            <person name="Fu J."/>
        </authorList>
    </citation>
    <scope>NUCLEOTIDE SEQUENCE [LARGE SCALE GENOMIC DNA]</scope>
    <source>
        <strain evidence="2 3">JP1</strain>
    </source>
</reference>
<feature type="region of interest" description="Disordered" evidence="1">
    <location>
        <begin position="86"/>
        <end position="107"/>
    </location>
</feature>
<dbReference type="RefSeq" id="WP_404547159.1">
    <property type="nucleotide sequence ID" value="NZ_JADIKJ010000010.1"/>
</dbReference>
<accession>A0ABW8JK91</accession>
<feature type="compositionally biased region" description="Basic residues" evidence="1">
    <location>
        <begin position="94"/>
        <end position="106"/>
    </location>
</feature>
<organism evidence="2 3">
    <name type="scientific">Dyella jejuensis</name>
    <dbReference type="NCBI Taxonomy" id="1432009"/>
    <lineage>
        <taxon>Bacteria</taxon>
        <taxon>Pseudomonadati</taxon>
        <taxon>Pseudomonadota</taxon>
        <taxon>Gammaproteobacteria</taxon>
        <taxon>Lysobacterales</taxon>
        <taxon>Rhodanobacteraceae</taxon>
        <taxon>Dyella</taxon>
    </lineage>
</organism>
<evidence type="ECO:0000313" key="3">
    <source>
        <dbReference type="Proteomes" id="UP001620461"/>
    </source>
</evidence>
<evidence type="ECO:0000256" key="1">
    <source>
        <dbReference type="SAM" id="MobiDB-lite"/>
    </source>
</evidence>
<sequence>MHWLDPNYLPETQGTLERFVLNPEGDVDGMLLTDGTEIHTPPHLSRQLVEALSPGSKLSVRGVKPRDGDVIVAIAISPADGESIVDQGPDEAHHKAHHKKHHKKRQEKPVIHCGMIARLLHGPKGDVHGVLLTDETVVRFPPHVGQAHDALLLPKGELWVRGHLVANEQGKSIVAHALASDPDALEAAQDEDELA</sequence>
<protein>
    <submittedName>
        <fullName evidence="2">Uncharacterized protein</fullName>
    </submittedName>
</protein>
<proteinExistence type="predicted"/>
<dbReference type="EMBL" id="JADIKJ010000010">
    <property type="protein sequence ID" value="MFK2900671.1"/>
    <property type="molecule type" value="Genomic_DNA"/>
</dbReference>
<gene>
    <name evidence="2" type="ORF">ISP15_10010</name>
</gene>
<name>A0ABW8JK91_9GAMM</name>
<keyword evidence="3" id="KW-1185">Reference proteome</keyword>
<comment type="caution">
    <text evidence="2">The sequence shown here is derived from an EMBL/GenBank/DDBJ whole genome shotgun (WGS) entry which is preliminary data.</text>
</comment>